<evidence type="ECO:0000313" key="2">
    <source>
        <dbReference type="EMBL" id="CAH1115224.1"/>
    </source>
</evidence>
<accession>A0A9P0DB38</accession>
<gene>
    <name evidence="2" type="ORF">PSYICH_LOCUS15258</name>
</gene>
<feature type="region of interest" description="Disordered" evidence="1">
    <location>
        <begin position="100"/>
        <end position="122"/>
    </location>
</feature>
<reference evidence="2" key="1">
    <citation type="submission" date="2022-01" db="EMBL/GenBank/DDBJ databases">
        <authorList>
            <person name="King R."/>
        </authorList>
    </citation>
    <scope>NUCLEOTIDE SEQUENCE</scope>
</reference>
<evidence type="ECO:0000256" key="1">
    <source>
        <dbReference type="SAM" id="MobiDB-lite"/>
    </source>
</evidence>
<feature type="compositionally biased region" description="Basic residues" evidence="1">
    <location>
        <begin position="101"/>
        <end position="122"/>
    </location>
</feature>
<dbReference type="EMBL" id="OV651821">
    <property type="protein sequence ID" value="CAH1115224.1"/>
    <property type="molecule type" value="Genomic_DNA"/>
</dbReference>
<evidence type="ECO:0000313" key="3">
    <source>
        <dbReference type="Proteomes" id="UP001153636"/>
    </source>
</evidence>
<dbReference type="Proteomes" id="UP001153636">
    <property type="component" value="Chromosome 9"/>
</dbReference>
<protein>
    <submittedName>
        <fullName evidence="2">Uncharacterized protein</fullName>
    </submittedName>
</protein>
<proteinExistence type="predicted"/>
<name>A0A9P0DB38_9CUCU</name>
<keyword evidence="3" id="KW-1185">Reference proteome</keyword>
<sequence>MIDIEKFSAYASETAELYVNLYNWHPMTPTVHKILVHGATVISEASLTIVYLSEKAAEARNKHFRLYRLNFTRKFSREICNRDTLNRLLLTSDHVTWKQKQAQRRKKVDQKQKKLKIRKRNN</sequence>
<organism evidence="2 3">
    <name type="scientific">Psylliodes chrysocephalus</name>
    <dbReference type="NCBI Taxonomy" id="3402493"/>
    <lineage>
        <taxon>Eukaryota</taxon>
        <taxon>Metazoa</taxon>
        <taxon>Ecdysozoa</taxon>
        <taxon>Arthropoda</taxon>
        <taxon>Hexapoda</taxon>
        <taxon>Insecta</taxon>
        <taxon>Pterygota</taxon>
        <taxon>Neoptera</taxon>
        <taxon>Endopterygota</taxon>
        <taxon>Coleoptera</taxon>
        <taxon>Polyphaga</taxon>
        <taxon>Cucujiformia</taxon>
        <taxon>Chrysomeloidea</taxon>
        <taxon>Chrysomelidae</taxon>
        <taxon>Galerucinae</taxon>
        <taxon>Alticini</taxon>
        <taxon>Psylliodes</taxon>
    </lineage>
</organism>
<dbReference type="AlphaFoldDB" id="A0A9P0DB38"/>